<name>A0AAW2QE71_SESRA</name>
<dbReference type="AlphaFoldDB" id="A0AAW2QE71"/>
<comment type="caution">
    <text evidence="2">The sequence shown here is derived from an EMBL/GenBank/DDBJ whole genome shotgun (WGS) entry which is preliminary data.</text>
</comment>
<dbReference type="EMBL" id="JACGWJ010000015">
    <property type="protein sequence ID" value="KAL0366000.1"/>
    <property type="molecule type" value="Genomic_DNA"/>
</dbReference>
<evidence type="ECO:0000313" key="2">
    <source>
        <dbReference type="EMBL" id="KAL0366000.1"/>
    </source>
</evidence>
<protein>
    <submittedName>
        <fullName evidence="2">Uncharacterized protein</fullName>
    </submittedName>
</protein>
<reference evidence="2" key="1">
    <citation type="submission" date="2020-06" db="EMBL/GenBank/DDBJ databases">
        <authorList>
            <person name="Li T."/>
            <person name="Hu X."/>
            <person name="Zhang T."/>
            <person name="Song X."/>
            <person name="Zhang H."/>
            <person name="Dai N."/>
            <person name="Sheng W."/>
            <person name="Hou X."/>
            <person name="Wei L."/>
        </authorList>
    </citation>
    <scope>NUCLEOTIDE SEQUENCE</scope>
    <source>
        <strain evidence="2">G02</strain>
        <tissue evidence="2">Leaf</tissue>
    </source>
</reference>
<evidence type="ECO:0000256" key="1">
    <source>
        <dbReference type="SAM" id="MobiDB-lite"/>
    </source>
</evidence>
<accession>A0AAW2QE71</accession>
<proteinExistence type="predicted"/>
<feature type="region of interest" description="Disordered" evidence="1">
    <location>
        <begin position="1"/>
        <end position="61"/>
    </location>
</feature>
<reference evidence="2" key="2">
    <citation type="journal article" date="2024" name="Plant">
        <title>Genomic evolution and insights into agronomic trait innovations of Sesamum species.</title>
        <authorList>
            <person name="Miao H."/>
            <person name="Wang L."/>
            <person name="Qu L."/>
            <person name="Liu H."/>
            <person name="Sun Y."/>
            <person name="Le M."/>
            <person name="Wang Q."/>
            <person name="Wei S."/>
            <person name="Zheng Y."/>
            <person name="Lin W."/>
            <person name="Duan Y."/>
            <person name="Cao H."/>
            <person name="Xiong S."/>
            <person name="Wang X."/>
            <person name="Wei L."/>
            <person name="Li C."/>
            <person name="Ma Q."/>
            <person name="Ju M."/>
            <person name="Zhao R."/>
            <person name="Li G."/>
            <person name="Mu C."/>
            <person name="Tian Q."/>
            <person name="Mei H."/>
            <person name="Zhang T."/>
            <person name="Gao T."/>
            <person name="Zhang H."/>
        </authorList>
    </citation>
    <scope>NUCLEOTIDE SEQUENCE</scope>
    <source>
        <strain evidence="2">G02</strain>
    </source>
</reference>
<organism evidence="2">
    <name type="scientific">Sesamum radiatum</name>
    <name type="common">Black benniseed</name>
    <dbReference type="NCBI Taxonomy" id="300843"/>
    <lineage>
        <taxon>Eukaryota</taxon>
        <taxon>Viridiplantae</taxon>
        <taxon>Streptophyta</taxon>
        <taxon>Embryophyta</taxon>
        <taxon>Tracheophyta</taxon>
        <taxon>Spermatophyta</taxon>
        <taxon>Magnoliopsida</taxon>
        <taxon>eudicotyledons</taxon>
        <taxon>Gunneridae</taxon>
        <taxon>Pentapetalae</taxon>
        <taxon>asterids</taxon>
        <taxon>lamiids</taxon>
        <taxon>Lamiales</taxon>
        <taxon>Pedaliaceae</taxon>
        <taxon>Sesamum</taxon>
    </lineage>
</organism>
<sequence>MWINGAGRALATDVAGESHTHSPAGDLVKSDHGKVDTRSVPGSGSEPAGMDGPSMPDPVVHPRTLAALKTNPIAASWKVNNLRGRGKERELTLGEVEQRRRRRKEGPLDFLAENIGSETAPALVAVKASISDEFYACILAPRFSFPGGIISKEKEGDSK</sequence>
<feature type="compositionally biased region" description="Basic and acidic residues" evidence="1">
    <location>
        <begin position="28"/>
        <end position="37"/>
    </location>
</feature>
<gene>
    <name evidence="2" type="ORF">Sradi_3490100</name>
</gene>